<keyword evidence="7 8" id="KW-0472">Membrane</keyword>
<keyword evidence="11" id="KW-1185">Reference proteome</keyword>
<feature type="domain" description="Citrate transporter-like" evidence="9">
    <location>
        <begin position="33"/>
        <end position="398"/>
    </location>
</feature>
<keyword evidence="3" id="KW-0813">Transport</keyword>
<feature type="transmembrane region" description="Helical" evidence="8">
    <location>
        <begin position="20"/>
        <end position="37"/>
    </location>
</feature>
<evidence type="ECO:0000256" key="3">
    <source>
        <dbReference type="ARBA" id="ARBA00022448"/>
    </source>
</evidence>
<dbReference type="Pfam" id="PF03600">
    <property type="entry name" value="CitMHS"/>
    <property type="match status" value="1"/>
</dbReference>
<feature type="transmembrane region" description="Helical" evidence="8">
    <location>
        <begin position="298"/>
        <end position="320"/>
    </location>
</feature>
<evidence type="ECO:0000259" key="9">
    <source>
        <dbReference type="Pfam" id="PF03600"/>
    </source>
</evidence>
<dbReference type="InterPro" id="IPR004680">
    <property type="entry name" value="Cit_transptr-like_dom"/>
</dbReference>
<feature type="transmembrane region" description="Helical" evidence="8">
    <location>
        <begin position="432"/>
        <end position="453"/>
    </location>
</feature>
<feature type="transmembrane region" description="Helical" evidence="8">
    <location>
        <begin position="341"/>
        <end position="360"/>
    </location>
</feature>
<dbReference type="Proteomes" id="UP000060487">
    <property type="component" value="Unassembled WGS sequence"/>
</dbReference>
<feature type="transmembrane region" description="Helical" evidence="8">
    <location>
        <begin position="193"/>
        <end position="216"/>
    </location>
</feature>
<dbReference type="InterPro" id="IPR051475">
    <property type="entry name" value="Diverse_Ion_Transporter"/>
</dbReference>
<dbReference type="EMBL" id="LNQR01000134">
    <property type="protein sequence ID" value="KWT74997.1"/>
    <property type="molecule type" value="Genomic_DNA"/>
</dbReference>
<evidence type="ECO:0000256" key="7">
    <source>
        <dbReference type="ARBA" id="ARBA00023136"/>
    </source>
</evidence>
<evidence type="ECO:0000256" key="1">
    <source>
        <dbReference type="ARBA" id="ARBA00004651"/>
    </source>
</evidence>
<evidence type="ECO:0000256" key="6">
    <source>
        <dbReference type="ARBA" id="ARBA00022989"/>
    </source>
</evidence>
<comment type="caution">
    <text evidence="10">The sequence shown here is derived from an EMBL/GenBank/DDBJ whole genome shotgun (WGS) entry which is preliminary data.</text>
</comment>
<dbReference type="PANTHER" id="PTHR43568:SF1">
    <property type="entry name" value="P PROTEIN"/>
    <property type="match status" value="1"/>
</dbReference>
<accession>A0ABR5SC31</accession>
<evidence type="ECO:0000313" key="11">
    <source>
        <dbReference type="Proteomes" id="UP000060487"/>
    </source>
</evidence>
<reference evidence="10 11" key="1">
    <citation type="submission" date="2015-11" db="EMBL/GenBank/DDBJ databases">
        <authorList>
            <person name="Lin W."/>
        </authorList>
    </citation>
    <scope>NUCLEOTIDE SEQUENCE [LARGE SCALE GENOMIC DNA]</scope>
    <source>
        <strain evidence="10 11">HCH-1</strain>
    </source>
</reference>
<feature type="transmembrane region" description="Helical" evidence="8">
    <location>
        <begin position="73"/>
        <end position="91"/>
    </location>
</feature>
<feature type="transmembrane region" description="Helical" evidence="8">
    <location>
        <begin position="249"/>
        <end position="265"/>
    </location>
</feature>
<dbReference type="PRINTS" id="PR00758">
    <property type="entry name" value="ARSENICPUMP"/>
</dbReference>
<dbReference type="InterPro" id="IPR000802">
    <property type="entry name" value="Arsenical_pump_ArsB"/>
</dbReference>
<dbReference type="CDD" id="cd01116">
    <property type="entry name" value="P_permease"/>
    <property type="match status" value="1"/>
</dbReference>
<keyword evidence="4" id="KW-1003">Cell membrane</keyword>
<evidence type="ECO:0000256" key="8">
    <source>
        <dbReference type="SAM" id="Phobius"/>
    </source>
</evidence>
<keyword evidence="6 8" id="KW-1133">Transmembrane helix</keyword>
<comment type="similarity">
    <text evidence="2">Belongs to the CitM (TC 2.A.11) transporter family.</text>
</comment>
<sequence>MLILTVMNQMASHELVSGNFDFWAAVVIFVIAYVLIISEKVHKTVTAIFAASLMLILRVLTQHEAFHMESLGVDWNVIFVLISMMIIINIMRPTGVFEYIAIKSARLGRGEPVRIMIILTVVTAVLSALLDNVTTVLLIAPVTILITDALGVDPVPYLIMEAAASNIGGTATLIGDPPNIMIASKAHLSFMDFIIHLTPVVVIMMAVLVLLIKIVFSRRLHTTDEQRQTILDMNEDKAIKDPVMLRKSVFVLALVLVGFIFHGVLKYEPATVALFGAGLLMLLSNTKNPHHILAEIEWPVIFFFIGLFIIVGGVVKVGLIKMMSTEALALTHGNMFKTSMIVLWFSAVASAIVDNIPYTAAMNPLIVNMAEQLWPGLHGIELLHHKELMPVWWSLALGACLGGNGSAIGASANVIVLGMAERAGRKITFFRFFIYGFPIMLLTVLISNLYIWLRYYVL</sequence>
<feature type="transmembrane region" description="Helical" evidence="8">
    <location>
        <begin position="44"/>
        <end position="61"/>
    </location>
</feature>
<comment type="subcellular location">
    <subcellularLocation>
        <location evidence="1">Cell membrane</location>
        <topology evidence="1">Multi-pass membrane protein</topology>
    </subcellularLocation>
</comment>
<organism evidence="10 11">
    <name type="scientific">Candidatus Magnetominusculus xianensis</name>
    <dbReference type="NCBI Taxonomy" id="1748249"/>
    <lineage>
        <taxon>Bacteria</taxon>
        <taxon>Pseudomonadati</taxon>
        <taxon>Nitrospirota</taxon>
        <taxon>Nitrospiria</taxon>
        <taxon>Nitrospirales</taxon>
        <taxon>Nitrospiraceae</taxon>
        <taxon>Candidatus Magnetominusculus</taxon>
    </lineage>
</organism>
<evidence type="ECO:0000256" key="4">
    <source>
        <dbReference type="ARBA" id="ARBA00022475"/>
    </source>
</evidence>
<name>A0ABR5SC31_9BACT</name>
<protein>
    <submittedName>
        <fullName evidence="10">Membrane protein</fullName>
    </submittedName>
</protein>
<evidence type="ECO:0000313" key="10">
    <source>
        <dbReference type="EMBL" id="KWT74997.1"/>
    </source>
</evidence>
<dbReference type="PANTHER" id="PTHR43568">
    <property type="entry name" value="P PROTEIN"/>
    <property type="match status" value="1"/>
</dbReference>
<evidence type="ECO:0000256" key="2">
    <source>
        <dbReference type="ARBA" id="ARBA00009843"/>
    </source>
</evidence>
<evidence type="ECO:0000256" key="5">
    <source>
        <dbReference type="ARBA" id="ARBA00022692"/>
    </source>
</evidence>
<keyword evidence="5 8" id="KW-0812">Transmembrane</keyword>
<proteinExistence type="inferred from homology"/>
<feature type="transmembrane region" description="Helical" evidence="8">
    <location>
        <begin position="112"/>
        <end position="130"/>
    </location>
</feature>
<feature type="transmembrane region" description="Helical" evidence="8">
    <location>
        <begin position="391"/>
        <end position="420"/>
    </location>
</feature>
<gene>
    <name evidence="10" type="ORF">ASN18_3282</name>
</gene>